<dbReference type="AlphaFoldDB" id="A0A540VE16"/>
<name>A0A540VE16_9CHLR</name>
<dbReference type="PIRSF" id="PIRSF016498">
    <property type="entry name" value="UCP016498"/>
    <property type="match status" value="1"/>
</dbReference>
<dbReference type="EMBL" id="VIGC01000018">
    <property type="protein sequence ID" value="TQE95008.1"/>
    <property type="molecule type" value="Genomic_DNA"/>
</dbReference>
<dbReference type="Pfam" id="PF09969">
    <property type="entry name" value="DUF2203"/>
    <property type="match status" value="1"/>
</dbReference>
<reference evidence="1 2" key="1">
    <citation type="submission" date="2019-06" db="EMBL/GenBank/DDBJ databases">
        <title>Genome sequence of Litorilinea aerophila BAA-2444.</title>
        <authorList>
            <person name="Maclea K.S."/>
            <person name="Maurais E.G."/>
            <person name="Iannazzi L.C."/>
        </authorList>
    </citation>
    <scope>NUCLEOTIDE SEQUENCE [LARGE SCALE GENOMIC DNA]</scope>
    <source>
        <strain evidence="1 2">ATCC BAA-2444</strain>
    </source>
</reference>
<keyword evidence="2" id="KW-1185">Reference proteome</keyword>
<dbReference type="InParanoid" id="A0A540VE16"/>
<proteinExistence type="predicted"/>
<accession>A0A540VE16</accession>
<organism evidence="1 2">
    <name type="scientific">Litorilinea aerophila</name>
    <dbReference type="NCBI Taxonomy" id="1204385"/>
    <lineage>
        <taxon>Bacteria</taxon>
        <taxon>Bacillati</taxon>
        <taxon>Chloroflexota</taxon>
        <taxon>Caldilineae</taxon>
        <taxon>Caldilineales</taxon>
        <taxon>Caldilineaceae</taxon>
        <taxon>Litorilinea</taxon>
    </lineage>
</organism>
<sequence length="130" mass="14888">MNARYFTLAEARAILPQVKELMEHIQRARREILRLRPDAWPVLQKAATNGGSRAASDLYQEFCQLEKGVKGIMNLGVLVKDIDQGLVDFLGKRAGREIYLCWHYGEEDILYWHDLNAGYAGRRPIDDLVS</sequence>
<protein>
    <submittedName>
        <fullName evidence="1">DUF2203 family protein</fullName>
    </submittedName>
</protein>
<gene>
    <name evidence="1" type="ORF">FKZ61_14475</name>
</gene>
<dbReference type="Proteomes" id="UP000317371">
    <property type="component" value="Unassembled WGS sequence"/>
</dbReference>
<dbReference type="OrthoDB" id="9802910at2"/>
<evidence type="ECO:0000313" key="2">
    <source>
        <dbReference type="Proteomes" id="UP000317371"/>
    </source>
</evidence>
<dbReference type="RefSeq" id="WP_141610860.1">
    <property type="nucleotide sequence ID" value="NZ_VIGC02000018.1"/>
</dbReference>
<comment type="caution">
    <text evidence="1">The sequence shown here is derived from an EMBL/GenBank/DDBJ whole genome shotgun (WGS) entry which is preliminary data.</text>
</comment>
<dbReference type="InterPro" id="IPR018699">
    <property type="entry name" value="DUF2203"/>
</dbReference>
<evidence type="ECO:0000313" key="1">
    <source>
        <dbReference type="EMBL" id="TQE95008.1"/>
    </source>
</evidence>